<dbReference type="Gene3D" id="3.10.50.40">
    <property type="match status" value="1"/>
</dbReference>
<evidence type="ECO:0000256" key="3">
    <source>
        <dbReference type="ARBA" id="ARBA00023235"/>
    </source>
</evidence>
<comment type="catalytic activity">
    <reaction evidence="1 5">
        <text>[protein]-peptidylproline (omega=180) = [protein]-peptidylproline (omega=0)</text>
        <dbReference type="Rhea" id="RHEA:16237"/>
        <dbReference type="Rhea" id="RHEA-COMP:10747"/>
        <dbReference type="Rhea" id="RHEA-COMP:10748"/>
        <dbReference type="ChEBI" id="CHEBI:83833"/>
        <dbReference type="ChEBI" id="CHEBI:83834"/>
        <dbReference type="EC" id="5.2.1.8"/>
    </reaction>
</comment>
<dbReference type="InterPro" id="IPR046357">
    <property type="entry name" value="PPIase_dom_sf"/>
</dbReference>
<sequence>MSGSWEVRMSNSKGIPYFFNRETKQSSWEPPAEVPKEQISSLPGAKEYLVSGGGGNPPASGQVRASHLLVKHKGSRRPASWKESNITRSQDEAIAILRGYQAEIGGSAEKFAELASKHSDCSSHTNGGDLGWFGHGQMQKPFEDGTYALEVGQISDVISSDSGVHLILRTG</sequence>
<gene>
    <name evidence="8" type="ORF">SERLADRAFT_456065</name>
</gene>
<dbReference type="PANTHER" id="PTHR10657:SF4">
    <property type="entry name" value="PEPTIDYL-PROLYL CIS-TRANS ISOMERASE-RELATED"/>
    <property type="match status" value="1"/>
</dbReference>
<evidence type="ECO:0000256" key="5">
    <source>
        <dbReference type="RuleBase" id="RU363014"/>
    </source>
</evidence>
<dbReference type="GO" id="GO:0060261">
    <property type="term" value="P:positive regulation of transcription initiation by RNA polymerase II"/>
    <property type="evidence" value="ECO:0007669"/>
    <property type="project" value="UniProtKB-ARBA"/>
</dbReference>
<dbReference type="FunFam" id="3.10.50.40:FF:000026">
    <property type="entry name" value="Peptidyl-prolyl cis-trans isomerase"/>
    <property type="match status" value="1"/>
</dbReference>
<dbReference type="PROSITE" id="PS50020">
    <property type="entry name" value="WW_DOMAIN_2"/>
    <property type="match status" value="1"/>
</dbReference>
<dbReference type="HOGENOM" id="CLU_090028_0_1_1"/>
<dbReference type="EC" id="5.2.1.8" evidence="5"/>
<dbReference type="CDD" id="cd00201">
    <property type="entry name" value="WW"/>
    <property type="match status" value="1"/>
</dbReference>
<dbReference type="Gene3D" id="2.20.70.10">
    <property type="match status" value="1"/>
</dbReference>
<feature type="domain" description="WW" evidence="6">
    <location>
        <begin position="1"/>
        <end position="33"/>
    </location>
</feature>
<keyword evidence="2 4" id="KW-0697">Rotamase</keyword>
<accession>F8NFI3</accession>
<evidence type="ECO:0000256" key="4">
    <source>
        <dbReference type="PROSITE-ProRule" id="PRU00278"/>
    </source>
</evidence>
<dbReference type="InterPro" id="IPR001202">
    <property type="entry name" value="WW_dom"/>
</dbReference>
<evidence type="ECO:0000259" key="6">
    <source>
        <dbReference type="PROSITE" id="PS50020"/>
    </source>
</evidence>
<dbReference type="OrthoDB" id="2530521at2759"/>
<keyword evidence="3 4" id="KW-0413">Isomerase</keyword>
<dbReference type="InterPro" id="IPR051370">
    <property type="entry name" value="PPIase_Pin1"/>
</dbReference>
<evidence type="ECO:0000259" key="7">
    <source>
        <dbReference type="PROSITE" id="PS50198"/>
    </source>
</evidence>
<dbReference type="SMART" id="SM00456">
    <property type="entry name" value="WW"/>
    <property type="match status" value="1"/>
</dbReference>
<dbReference type="EMBL" id="GL945428">
    <property type="protein sequence ID" value="EGO31227.1"/>
    <property type="molecule type" value="Genomic_DNA"/>
</dbReference>
<evidence type="ECO:0000256" key="1">
    <source>
        <dbReference type="ARBA" id="ARBA00000971"/>
    </source>
</evidence>
<dbReference type="AlphaFoldDB" id="F8NFI3"/>
<feature type="domain" description="PpiC" evidence="7">
    <location>
        <begin position="60"/>
        <end position="171"/>
    </location>
</feature>
<dbReference type="InterPro" id="IPR000297">
    <property type="entry name" value="PPIase_PpiC"/>
</dbReference>
<dbReference type="GO" id="GO:0005634">
    <property type="term" value="C:nucleus"/>
    <property type="evidence" value="ECO:0007669"/>
    <property type="project" value="TreeGrafter"/>
</dbReference>
<dbReference type="KEGG" id="sla:SERLADRAFT_456065"/>
<name>F8NFI3_SERL9</name>
<reference evidence="8" key="1">
    <citation type="submission" date="2011-04" db="EMBL/GenBank/DDBJ databases">
        <title>Evolution of plant cell wall degrading machinery underlies the functional diversity of forest fungi.</title>
        <authorList>
            <consortium name="US DOE Joint Genome Institute (JGI-PGF)"/>
            <person name="Eastwood D.C."/>
            <person name="Floudas D."/>
            <person name="Binder M."/>
            <person name="Majcherczyk A."/>
            <person name="Schneider P."/>
            <person name="Aerts A."/>
            <person name="Asiegbu F.O."/>
            <person name="Baker S.E."/>
            <person name="Barry K."/>
            <person name="Bendiksby M."/>
            <person name="Blumentritt M."/>
            <person name="Coutinho P.M."/>
            <person name="Cullen D."/>
            <person name="Cullen D."/>
            <person name="Gathman A."/>
            <person name="Goodell B."/>
            <person name="Henrissat B."/>
            <person name="Ihrmark K."/>
            <person name="Kauserud H."/>
            <person name="Kohler A."/>
            <person name="LaButti K."/>
            <person name="Lapidus A."/>
            <person name="Lavin J.L."/>
            <person name="Lee Y.-H."/>
            <person name="Lindquist E."/>
            <person name="Lilly W."/>
            <person name="Lucas S."/>
            <person name="Morin E."/>
            <person name="Murat C."/>
            <person name="Oguiza J.A."/>
            <person name="Park J."/>
            <person name="Pisabarro A.G."/>
            <person name="Riley R."/>
            <person name="Rosling A."/>
            <person name="Salamov A."/>
            <person name="Schmidt O."/>
            <person name="Schmutz J."/>
            <person name="Skrede I."/>
            <person name="Stenlid J."/>
            <person name="Wiebenga A."/>
            <person name="Xie X."/>
            <person name="Kues U."/>
            <person name="Hibbett D.S."/>
            <person name="Hoffmeister D."/>
            <person name="Hogberg N."/>
            <person name="Martin F."/>
            <person name="Grigoriev I.V."/>
            <person name="Watkinson S.C."/>
        </authorList>
    </citation>
    <scope>NUCLEOTIDE SEQUENCE</scope>
    <source>
        <strain evidence="8">S7.9</strain>
    </source>
</reference>
<protein>
    <recommendedName>
        <fullName evidence="5">Peptidyl-prolyl cis-trans isomerase</fullName>
        <ecNumber evidence="5">5.2.1.8</ecNumber>
    </recommendedName>
</protein>
<dbReference type="InterPro" id="IPR036020">
    <property type="entry name" value="WW_dom_sf"/>
</dbReference>
<dbReference type="GO" id="GO:0005829">
    <property type="term" value="C:cytosol"/>
    <property type="evidence" value="ECO:0007669"/>
    <property type="project" value="TreeGrafter"/>
</dbReference>
<dbReference type="SUPFAM" id="SSF51045">
    <property type="entry name" value="WW domain"/>
    <property type="match status" value="1"/>
</dbReference>
<dbReference type="Proteomes" id="UP000008064">
    <property type="component" value="Unassembled WGS sequence"/>
</dbReference>
<evidence type="ECO:0000313" key="8">
    <source>
        <dbReference type="EMBL" id="EGO31227.1"/>
    </source>
</evidence>
<dbReference type="SUPFAM" id="SSF54534">
    <property type="entry name" value="FKBP-like"/>
    <property type="match status" value="1"/>
</dbReference>
<dbReference type="InterPro" id="IPR023058">
    <property type="entry name" value="PPIase_PpiC_CS"/>
</dbReference>
<dbReference type="Pfam" id="PF00397">
    <property type="entry name" value="WW"/>
    <property type="match status" value="1"/>
</dbReference>
<dbReference type="GO" id="GO:0003755">
    <property type="term" value="F:peptidyl-prolyl cis-trans isomerase activity"/>
    <property type="evidence" value="ECO:0007669"/>
    <property type="project" value="UniProtKB-UniRule"/>
</dbReference>
<dbReference type="PROSITE" id="PS01159">
    <property type="entry name" value="WW_DOMAIN_1"/>
    <property type="match status" value="1"/>
</dbReference>
<dbReference type="PROSITE" id="PS50198">
    <property type="entry name" value="PPIC_PPIASE_2"/>
    <property type="match status" value="1"/>
</dbReference>
<dbReference type="Pfam" id="PF00639">
    <property type="entry name" value="Rotamase"/>
    <property type="match status" value="1"/>
</dbReference>
<dbReference type="PANTHER" id="PTHR10657">
    <property type="entry name" value="PEPTIDYL-PROLYL CIS-TRANS ISOMERASE"/>
    <property type="match status" value="1"/>
</dbReference>
<dbReference type="RefSeq" id="XP_007313111.1">
    <property type="nucleotide sequence ID" value="XM_007313049.1"/>
</dbReference>
<proteinExistence type="predicted"/>
<dbReference type="PROSITE" id="PS01096">
    <property type="entry name" value="PPIC_PPIASE_1"/>
    <property type="match status" value="1"/>
</dbReference>
<evidence type="ECO:0000256" key="2">
    <source>
        <dbReference type="ARBA" id="ARBA00023110"/>
    </source>
</evidence>
<dbReference type="GeneID" id="18817259"/>
<organism>
    <name type="scientific">Serpula lacrymans var. lacrymans (strain S7.9)</name>
    <name type="common">Dry rot fungus</name>
    <dbReference type="NCBI Taxonomy" id="578457"/>
    <lineage>
        <taxon>Eukaryota</taxon>
        <taxon>Fungi</taxon>
        <taxon>Dikarya</taxon>
        <taxon>Basidiomycota</taxon>
        <taxon>Agaricomycotina</taxon>
        <taxon>Agaricomycetes</taxon>
        <taxon>Agaricomycetidae</taxon>
        <taxon>Boletales</taxon>
        <taxon>Coniophorineae</taxon>
        <taxon>Serpulaceae</taxon>
        <taxon>Serpula</taxon>
    </lineage>
</organism>